<comment type="caution">
    <text evidence="2">The sequence shown here is derived from an EMBL/GenBank/DDBJ whole genome shotgun (WGS) entry which is preliminary data.</text>
</comment>
<dbReference type="PANTHER" id="PTHR43464">
    <property type="entry name" value="METHYLTRANSFERASE"/>
    <property type="match status" value="1"/>
</dbReference>
<dbReference type="Gene3D" id="3.40.50.150">
    <property type="entry name" value="Vaccinia Virus protein VP39"/>
    <property type="match status" value="1"/>
</dbReference>
<evidence type="ECO:0000313" key="2">
    <source>
        <dbReference type="EMBL" id="RKH66551.1"/>
    </source>
</evidence>
<dbReference type="InterPro" id="IPR041698">
    <property type="entry name" value="Methyltransf_25"/>
</dbReference>
<dbReference type="PANTHER" id="PTHR43464:SF92">
    <property type="entry name" value="SLR1071 PROTEIN"/>
    <property type="match status" value="1"/>
</dbReference>
<organism evidence="2 3">
    <name type="scientific">Corallococcus aberystwythensis</name>
    <dbReference type="NCBI Taxonomy" id="2316722"/>
    <lineage>
        <taxon>Bacteria</taxon>
        <taxon>Pseudomonadati</taxon>
        <taxon>Myxococcota</taxon>
        <taxon>Myxococcia</taxon>
        <taxon>Myxococcales</taxon>
        <taxon>Cystobacterineae</taxon>
        <taxon>Myxococcaceae</taxon>
        <taxon>Corallococcus</taxon>
    </lineage>
</organism>
<dbReference type="EMBL" id="RAWK01000081">
    <property type="protein sequence ID" value="RKH66551.1"/>
    <property type="molecule type" value="Genomic_DNA"/>
</dbReference>
<evidence type="ECO:0000313" key="3">
    <source>
        <dbReference type="Proteomes" id="UP000267003"/>
    </source>
</evidence>
<dbReference type="GO" id="GO:0032259">
    <property type="term" value="P:methylation"/>
    <property type="evidence" value="ECO:0007669"/>
    <property type="project" value="UniProtKB-KW"/>
</dbReference>
<evidence type="ECO:0000259" key="1">
    <source>
        <dbReference type="Pfam" id="PF13649"/>
    </source>
</evidence>
<reference evidence="3" key="1">
    <citation type="submission" date="2018-09" db="EMBL/GenBank/DDBJ databases">
        <authorList>
            <person name="Livingstone P.G."/>
            <person name="Whitworth D.E."/>
        </authorList>
    </citation>
    <scope>NUCLEOTIDE SEQUENCE [LARGE SCALE GENOMIC DNA]</scope>
    <source>
        <strain evidence="3">AB050A</strain>
    </source>
</reference>
<accession>A0A3A8QFU1</accession>
<keyword evidence="2" id="KW-0808">Transferase</keyword>
<sequence>MPRDNPKALHDARMSTDPVAPRFHQAMEVLPLAPALRVLEVGCGHGIALGLVASRLRDGCVLGIDRSEKMVAQALRRNADAVLGGRVLARTGTLAEVDLGREAFDVAFAINVSLFADDANVELSRLRERLRPGGSLFLFHEAPVAAHAKRFATQASRNLEAHGFTVRVLPAAPSRACVVGQVPG</sequence>
<dbReference type="Pfam" id="PF13649">
    <property type="entry name" value="Methyltransf_25"/>
    <property type="match status" value="1"/>
</dbReference>
<dbReference type="SUPFAM" id="SSF53335">
    <property type="entry name" value="S-adenosyl-L-methionine-dependent methyltransferases"/>
    <property type="match status" value="1"/>
</dbReference>
<keyword evidence="3" id="KW-1185">Reference proteome</keyword>
<dbReference type="GO" id="GO:0008168">
    <property type="term" value="F:methyltransferase activity"/>
    <property type="evidence" value="ECO:0007669"/>
    <property type="project" value="UniProtKB-KW"/>
</dbReference>
<protein>
    <submittedName>
        <fullName evidence="2">Class I SAM-dependent methyltransferase</fullName>
    </submittedName>
</protein>
<dbReference type="CDD" id="cd02440">
    <property type="entry name" value="AdoMet_MTases"/>
    <property type="match status" value="1"/>
</dbReference>
<dbReference type="InterPro" id="IPR029063">
    <property type="entry name" value="SAM-dependent_MTases_sf"/>
</dbReference>
<feature type="domain" description="Methyltransferase" evidence="1">
    <location>
        <begin position="38"/>
        <end position="134"/>
    </location>
</feature>
<proteinExistence type="predicted"/>
<dbReference type="Proteomes" id="UP000267003">
    <property type="component" value="Unassembled WGS sequence"/>
</dbReference>
<keyword evidence="2" id="KW-0489">Methyltransferase</keyword>
<gene>
    <name evidence="2" type="ORF">D7W81_15305</name>
</gene>
<dbReference type="AlphaFoldDB" id="A0A3A8QFU1"/>
<name>A0A3A8QFU1_9BACT</name>